<evidence type="ECO:0000256" key="7">
    <source>
        <dbReference type="ARBA" id="ARBA00023098"/>
    </source>
</evidence>
<keyword evidence="5 10" id="KW-0560">Oxidoreductase</keyword>
<dbReference type="Pfam" id="PF13685">
    <property type="entry name" value="Fe-ADH_2"/>
    <property type="match status" value="1"/>
</dbReference>
<protein>
    <submittedName>
        <fullName evidence="10">Glycerol-1-phosphate dehydrogenase (NAD(P))</fullName>
        <ecNumber evidence="10">1.1.1.261</ecNumber>
    </submittedName>
</protein>
<evidence type="ECO:0000256" key="2">
    <source>
        <dbReference type="ARBA" id="ARBA00022516"/>
    </source>
</evidence>
<organism evidence="10 11">
    <name type="scientific">Anaplasma marginale (strain Florida)</name>
    <dbReference type="NCBI Taxonomy" id="320483"/>
    <lineage>
        <taxon>Bacteria</taxon>
        <taxon>Pseudomonadati</taxon>
        <taxon>Pseudomonadota</taxon>
        <taxon>Alphaproteobacteria</taxon>
        <taxon>Rickettsiales</taxon>
        <taxon>Anaplasmataceae</taxon>
        <taxon>Anaplasma</taxon>
    </lineage>
</organism>
<dbReference type="SUPFAM" id="SSF56796">
    <property type="entry name" value="Dehydroquinate synthase-like"/>
    <property type="match status" value="1"/>
</dbReference>
<keyword evidence="9" id="KW-1208">Phospholipid metabolism</keyword>
<evidence type="ECO:0000313" key="10">
    <source>
        <dbReference type="EMBL" id="ACM49668.1"/>
    </source>
</evidence>
<proteinExistence type="predicted"/>
<keyword evidence="2" id="KW-0444">Lipid biosynthesis</keyword>
<keyword evidence="11" id="KW-1185">Reference proteome</keyword>
<dbReference type="PATRIC" id="fig|320483.3.peg.964"/>
<dbReference type="eggNOG" id="COG0371">
    <property type="taxonomic scope" value="Bacteria"/>
</dbReference>
<evidence type="ECO:0000256" key="5">
    <source>
        <dbReference type="ARBA" id="ARBA00023002"/>
    </source>
</evidence>
<dbReference type="GO" id="GO:0046872">
    <property type="term" value="F:metal ion binding"/>
    <property type="evidence" value="ECO:0007669"/>
    <property type="project" value="UniProtKB-KW"/>
</dbReference>
<dbReference type="InterPro" id="IPR016205">
    <property type="entry name" value="Glycerol_DH"/>
</dbReference>
<evidence type="ECO:0000256" key="4">
    <source>
        <dbReference type="ARBA" id="ARBA00022857"/>
    </source>
</evidence>
<evidence type="ECO:0000256" key="9">
    <source>
        <dbReference type="ARBA" id="ARBA00023264"/>
    </source>
</evidence>
<dbReference type="Proteomes" id="UP000007307">
    <property type="component" value="Chromosome"/>
</dbReference>
<dbReference type="EC" id="1.1.1.261" evidence="10"/>
<sequence length="450" mass="49292">MCTPDIGWAVGHILCYALLLDVYSLHGFWPALWCMTTQFLNMALPHVVAGGYAEVAEYITGAINVGQGMLASLPDIASNYAGRALLVADSNTAKLISSAVLNSFNHYTIQGEYCASTALVDCVKNASKSADFIIALGSGSINDVCKYVSKTEGKEYILFPTAPSMNGYTSPNASITIKNGTKKSFAGQLPRAIYIDTGTLANAPARMINSGFADFICRSTARADWLLSHIFLGTQYSELPFLISEDVEHALVESYQGLVARDVDTIMLLMQALLLSGVGMIIAGGSQSASQGEHILACATELLDDYNLLHGERVGVATVVLAKLQKKLCNMQPRLVQTCIDSRSLQQYFGRERAQEFYDVLLRKSIDSEAAKSLNHVISEKWEYISERVRAEVIDPTLLERILHDLKSPYLPEHVGWTTARYGEVANLAFATRDRFTFLDIAHHAQVPVM</sequence>
<gene>
    <name evidence="10" type="primary">egsA</name>
    <name evidence="10" type="ordered locus">AMF_838</name>
</gene>
<keyword evidence="1" id="KW-0963">Cytoplasm</keyword>
<dbReference type="HOGENOM" id="CLU_038362_1_0_5"/>
<dbReference type="Gene3D" id="3.40.50.1970">
    <property type="match status" value="1"/>
</dbReference>
<name>B9KGW4_ANAMF</name>
<evidence type="ECO:0000256" key="3">
    <source>
        <dbReference type="ARBA" id="ARBA00022723"/>
    </source>
</evidence>
<dbReference type="EMBL" id="CP001079">
    <property type="protein sequence ID" value="ACM49668.1"/>
    <property type="molecule type" value="Genomic_DNA"/>
</dbReference>
<dbReference type="PANTHER" id="PTHR43616:SF5">
    <property type="entry name" value="GLYCEROL DEHYDROGENASE 1"/>
    <property type="match status" value="1"/>
</dbReference>
<accession>B9KGW4</accession>
<dbReference type="STRING" id="320483.AMF_838"/>
<keyword evidence="4" id="KW-0521">NADP</keyword>
<dbReference type="InterPro" id="IPR032837">
    <property type="entry name" value="G1PDH"/>
</dbReference>
<keyword evidence="6" id="KW-0520">NAD</keyword>
<keyword evidence="8" id="KW-0594">Phospholipid biosynthesis</keyword>
<reference evidence="10 11" key="1">
    <citation type="journal article" date="2009" name="BMC Genomics">
        <title>Conservation in the face of diversity: multistrain analysis of an intracellular bacterium.</title>
        <authorList>
            <person name="Dark M.J."/>
            <person name="Herndon D.R."/>
            <person name="Kappmeyer L.S."/>
            <person name="Gonzales M.P."/>
            <person name="Nordeen E."/>
            <person name="Palmer G.H."/>
            <person name="Knowles D.P. Jr."/>
            <person name="Brayton K.A."/>
        </authorList>
    </citation>
    <scope>NUCLEOTIDE SEQUENCE [LARGE SCALE GENOMIC DNA]</scope>
    <source>
        <strain evidence="10 11">Florida</strain>
    </source>
</reference>
<evidence type="ECO:0000313" key="11">
    <source>
        <dbReference type="Proteomes" id="UP000007307"/>
    </source>
</evidence>
<dbReference type="GO" id="GO:0008654">
    <property type="term" value="P:phospholipid biosynthetic process"/>
    <property type="evidence" value="ECO:0007669"/>
    <property type="project" value="UniProtKB-KW"/>
</dbReference>
<dbReference type="AlphaFoldDB" id="B9KGW4"/>
<dbReference type="Gene3D" id="1.20.1090.10">
    <property type="entry name" value="Dehydroquinate synthase-like - alpha domain"/>
    <property type="match status" value="1"/>
</dbReference>
<dbReference type="PANTHER" id="PTHR43616">
    <property type="entry name" value="GLYCEROL DEHYDROGENASE"/>
    <property type="match status" value="1"/>
</dbReference>
<dbReference type="KEGG" id="amf:AMF_838"/>
<dbReference type="GO" id="GO:0050492">
    <property type="term" value="F:glycerol-1-phosphate dehydrogenase [NAD(P)+] activity"/>
    <property type="evidence" value="ECO:0007669"/>
    <property type="project" value="UniProtKB-EC"/>
</dbReference>
<evidence type="ECO:0000256" key="6">
    <source>
        <dbReference type="ARBA" id="ARBA00023027"/>
    </source>
</evidence>
<keyword evidence="7" id="KW-0443">Lipid metabolism</keyword>
<keyword evidence="3" id="KW-0479">Metal-binding</keyword>
<evidence type="ECO:0000256" key="8">
    <source>
        <dbReference type="ARBA" id="ARBA00023209"/>
    </source>
</evidence>
<evidence type="ECO:0000256" key="1">
    <source>
        <dbReference type="ARBA" id="ARBA00022490"/>
    </source>
</evidence>